<evidence type="ECO:0000256" key="2">
    <source>
        <dbReference type="ARBA" id="ARBA00004271"/>
    </source>
</evidence>
<dbReference type="SUPFAM" id="SSF51182">
    <property type="entry name" value="RmlC-like cupins"/>
    <property type="match status" value="1"/>
</dbReference>
<keyword evidence="5 14" id="KW-0052">Apoplast</keyword>
<keyword evidence="10 11" id="KW-0464">Manganese</keyword>
<evidence type="ECO:0000313" key="18">
    <source>
        <dbReference type="Proteomes" id="UP001085076"/>
    </source>
</evidence>
<reference evidence="17" key="2">
    <citation type="journal article" date="2022" name="Hortic Res">
        <title>The genome of Dioscorea zingiberensis sheds light on the biosynthesis, origin and evolution of the medicinally important diosgenin saponins.</title>
        <authorList>
            <person name="Li Y."/>
            <person name="Tan C."/>
            <person name="Li Z."/>
            <person name="Guo J."/>
            <person name="Li S."/>
            <person name="Chen X."/>
            <person name="Wang C."/>
            <person name="Dai X."/>
            <person name="Yang H."/>
            <person name="Song W."/>
            <person name="Hou L."/>
            <person name="Xu J."/>
            <person name="Tong Z."/>
            <person name="Xu A."/>
            <person name="Yuan X."/>
            <person name="Wang W."/>
            <person name="Yang Q."/>
            <person name="Chen L."/>
            <person name="Sun Z."/>
            <person name="Wang K."/>
            <person name="Pan B."/>
            <person name="Chen J."/>
            <person name="Bao Y."/>
            <person name="Liu F."/>
            <person name="Qi X."/>
            <person name="Gang D.R."/>
            <person name="Wen J."/>
            <person name="Li J."/>
        </authorList>
    </citation>
    <scope>NUCLEOTIDE SEQUENCE</scope>
    <source>
        <strain evidence="17">Dzin_1.0</strain>
    </source>
</reference>
<dbReference type="InterPro" id="IPR019780">
    <property type="entry name" value="Germin_Mn-BS"/>
</dbReference>
<comment type="subcellular location">
    <subcellularLocation>
        <location evidence="2 14">Secreted</location>
        <location evidence="2 14">Extracellular space</location>
        <location evidence="2 14">Apoplast</location>
    </subcellularLocation>
</comment>
<comment type="function">
    <text evidence="1">May play a role in plant defense. Probably has no oxalate oxidase activity even if the active site is conserved.</text>
</comment>
<keyword evidence="15" id="KW-0812">Transmembrane</keyword>
<dbReference type="InterPro" id="IPR011051">
    <property type="entry name" value="RmlC_Cupin_sf"/>
</dbReference>
<dbReference type="PRINTS" id="PR00325">
    <property type="entry name" value="GERMIN"/>
</dbReference>
<name>A0A9D5D3A7_9LILI</name>
<dbReference type="GO" id="GO:0009506">
    <property type="term" value="C:plasmodesma"/>
    <property type="evidence" value="ECO:0007669"/>
    <property type="project" value="UniProtKB-ARBA"/>
</dbReference>
<comment type="caution">
    <text evidence="17">The sequence shown here is derived from an EMBL/GenBank/DDBJ whole genome shotgun (WGS) entry which is preliminary data.</text>
</comment>
<proteinExistence type="inferred from homology"/>
<dbReference type="PANTHER" id="PTHR31238">
    <property type="entry name" value="GERMIN-LIKE PROTEIN SUBFAMILY 3 MEMBER 3"/>
    <property type="match status" value="1"/>
</dbReference>
<dbReference type="InterPro" id="IPR006045">
    <property type="entry name" value="Cupin_1"/>
</dbReference>
<dbReference type="CDD" id="cd02241">
    <property type="entry name" value="cupin_OxOx"/>
    <property type="match status" value="1"/>
</dbReference>
<evidence type="ECO:0000256" key="7">
    <source>
        <dbReference type="ARBA" id="ARBA00022723"/>
    </source>
</evidence>
<feature type="binding site" evidence="12">
    <location>
        <position position="93"/>
    </location>
    <ligand>
        <name>Mn(2+)</name>
        <dbReference type="ChEBI" id="CHEBI:29035"/>
    </ligand>
</feature>
<keyword evidence="8" id="KW-0732">Signal</keyword>
<evidence type="ECO:0000256" key="8">
    <source>
        <dbReference type="ARBA" id="ARBA00022729"/>
    </source>
</evidence>
<dbReference type="AlphaFoldDB" id="A0A9D5D3A7"/>
<evidence type="ECO:0000256" key="14">
    <source>
        <dbReference type="RuleBase" id="RU366015"/>
    </source>
</evidence>
<dbReference type="InterPro" id="IPR001929">
    <property type="entry name" value="Germin"/>
</dbReference>
<protein>
    <recommendedName>
        <fullName evidence="14">Germin-like protein</fullName>
    </recommendedName>
</protein>
<feature type="binding site" evidence="12">
    <location>
        <position position="139"/>
    </location>
    <ligand>
        <name>Mn(2+)</name>
        <dbReference type="ChEBI" id="CHEBI:29035"/>
    </ligand>
</feature>
<dbReference type="Gene3D" id="2.60.120.10">
    <property type="entry name" value="Jelly Rolls"/>
    <property type="match status" value="1"/>
</dbReference>
<evidence type="ECO:0000256" key="5">
    <source>
        <dbReference type="ARBA" id="ARBA00022523"/>
    </source>
</evidence>
<dbReference type="PROSITE" id="PS00725">
    <property type="entry name" value="GERMIN"/>
    <property type="match status" value="1"/>
</dbReference>
<dbReference type="Proteomes" id="UP001085076">
    <property type="component" value="Miscellaneous, Linkage group lg01"/>
</dbReference>
<comment type="subunit">
    <text evidence="4">Oligomer (believed to be a pentamer but probably hexamer).</text>
</comment>
<evidence type="ECO:0000256" key="3">
    <source>
        <dbReference type="ARBA" id="ARBA00007456"/>
    </source>
</evidence>
<evidence type="ECO:0000313" key="17">
    <source>
        <dbReference type="EMBL" id="KAJ0983814.1"/>
    </source>
</evidence>
<evidence type="ECO:0000256" key="6">
    <source>
        <dbReference type="ARBA" id="ARBA00022525"/>
    </source>
</evidence>
<accession>A0A9D5D3A7</accession>
<keyword evidence="7 11" id="KW-0479">Metal-binding</keyword>
<dbReference type="GO" id="GO:2000280">
    <property type="term" value="P:regulation of root development"/>
    <property type="evidence" value="ECO:0007669"/>
    <property type="project" value="UniProtKB-ARBA"/>
</dbReference>
<evidence type="ECO:0000259" key="16">
    <source>
        <dbReference type="SMART" id="SM00835"/>
    </source>
</evidence>
<keyword evidence="6 14" id="KW-0964">Secreted</keyword>
<dbReference type="EMBL" id="JAGGNH010000001">
    <property type="protein sequence ID" value="KAJ0983814.1"/>
    <property type="molecule type" value="Genomic_DNA"/>
</dbReference>
<evidence type="ECO:0000256" key="1">
    <source>
        <dbReference type="ARBA" id="ARBA00003629"/>
    </source>
</evidence>
<feature type="binding site" evidence="12">
    <location>
        <position position="91"/>
    </location>
    <ligand>
        <name>Mn(2+)</name>
        <dbReference type="ChEBI" id="CHEBI:29035"/>
    </ligand>
</feature>
<comment type="similarity">
    <text evidence="3 14">Belongs to the germin family.</text>
</comment>
<feature type="transmembrane region" description="Helical" evidence="15">
    <location>
        <begin position="214"/>
        <end position="232"/>
    </location>
</feature>
<evidence type="ECO:0000256" key="11">
    <source>
        <dbReference type="PIRSR" id="PIRSR601929-1"/>
    </source>
</evidence>
<gene>
    <name evidence="17" type="ORF">J5N97_002170</name>
</gene>
<dbReference type="GO" id="GO:0010497">
    <property type="term" value="P:plasmodesmata-mediated intercellular transport"/>
    <property type="evidence" value="ECO:0007669"/>
    <property type="project" value="UniProtKB-ARBA"/>
</dbReference>
<evidence type="ECO:0000256" key="15">
    <source>
        <dbReference type="SAM" id="Phobius"/>
    </source>
</evidence>
<feature type="binding site" evidence="12">
    <location>
        <position position="98"/>
    </location>
    <ligand>
        <name>Mn(2+)</name>
        <dbReference type="ChEBI" id="CHEBI:29035"/>
    </ligand>
</feature>
<organism evidence="17 18">
    <name type="scientific">Dioscorea zingiberensis</name>
    <dbReference type="NCBI Taxonomy" id="325984"/>
    <lineage>
        <taxon>Eukaryota</taxon>
        <taxon>Viridiplantae</taxon>
        <taxon>Streptophyta</taxon>
        <taxon>Embryophyta</taxon>
        <taxon>Tracheophyta</taxon>
        <taxon>Spermatophyta</taxon>
        <taxon>Magnoliopsida</taxon>
        <taxon>Liliopsida</taxon>
        <taxon>Dioscoreales</taxon>
        <taxon>Dioscoreaceae</taxon>
        <taxon>Dioscorea</taxon>
    </lineage>
</organism>
<feature type="domain" description="Cupin type-1" evidence="16">
    <location>
        <begin position="43"/>
        <end position="194"/>
    </location>
</feature>
<dbReference type="OrthoDB" id="1921208at2759"/>
<keyword evidence="15" id="KW-1133">Transmembrane helix</keyword>
<evidence type="ECO:0000256" key="9">
    <source>
        <dbReference type="ARBA" id="ARBA00023157"/>
    </source>
</evidence>
<reference evidence="17" key="1">
    <citation type="submission" date="2021-03" db="EMBL/GenBank/DDBJ databases">
        <authorList>
            <person name="Li Z."/>
            <person name="Yang C."/>
        </authorList>
    </citation>
    <scope>NUCLEOTIDE SEQUENCE</scope>
    <source>
        <strain evidence="17">Dzin_1.0</strain>
        <tissue evidence="17">Leaf</tissue>
    </source>
</reference>
<dbReference type="Pfam" id="PF00190">
    <property type="entry name" value="Cupin_1"/>
    <property type="match status" value="1"/>
</dbReference>
<dbReference type="FunFam" id="2.60.120.10:FF:000025">
    <property type="entry name" value="germin-like protein subfamily 2 member 1"/>
    <property type="match status" value="1"/>
</dbReference>
<dbReference type="SMART" id="SM00835">
    <property type="entry name" value="Cupin_1"/>
    <property type="match status" value="1"/>
</dbReference>
<evidence type="ECO:0000256" key="13">
    <source>
        <dbReference type="PIRSR" id="PIRSR601929-3"/>
    </source>
</evidence>
<evidence type="ECO:0000256" key="10">
    <source>
        <dbReference type="ARBA" id="ARBA00023211"/>
    </source>
</evidence>
<feature type="binding site" evidence="11">
    <location>
        <position position="93"/>
    </location>
    <ligand>
        <name>oxalate</name>
        <dbReference type="ChEBI" id="CHEBI:30623"/>
    </ligand>
</feature>
<dbReference type="InterPro" id="IPR014710">
    <property type="entry name" value="RmlC-like_jellyroll"/>
</dbReference>
<keyword evidence="9 13" id="KW-1015">Disulfide bond</keyword>
<feature type="disulfide bond" evidence="13">
    <location>
        <begin position="11"/>
        <end position="29"/>
    </location>
</feature>
<sequence length="241" mass="26119">MQDPDLLMDYCVADQASRTPPFFFNGELCKNPALAVADDFWTSSLSKPGITGNLFGSNVTTTTTKNLPGSNTQGLTMARIDIAPGGLVPLHSHPRGAEVVLLLKGTQVMVGFVEAMENKLYVQQLRSGDAFVFPKGLAHFLFNLDGAAPAVALAGLSSQSPGVQLVPLAAFRSEPRIPEEVLKKTFRVSGQDIQRIQRNLGKEKKEREKEGKTIPFLVVFVVDSVALLGLVIEIQVMQVEL</sequence>
<keyword evidence="15" id="KW-0472">Membrane</keyword>
<evidence type="ECO:0000256" key="12">
    <source>
        <dbReference type="PIRSR" id="PIRSR601929-2"/>
    </source>
</evidence>
<dbReference type="GO" id="GO:0030145">
    <property type="term" value="F:manganese ion binding"/>
    <property type="evidence" value="ECO:0007669"/>
    <property type="project" value="UniProtKB-UniRule"/>
</dbReference>
<dbReference type="GO" id="GO:0048046">
    <property type="term" value="C:apoplast"/>
    <property type="evidence" value="ECO:0007669"/>
    <property type="project" value="UniProtKB-SubCell"/>
</dbReference>
<feature type="binding site" evidence="11">
    <location>
        <position position="98"/>
    </location>
    <ligand>
        <name>oxalate</name>
        <dbReference type="ChEBI" id="CHEBI:30623"/>
    </ligand>
</feature>
<evidence type="ECO:0000256" key="4">
    <source>
        <dbReference type="ARBA" id="ARBA00011268"/>
    </source>
</evidence>
<keyword evidence="18" id="KW-1185">Reference proteome</keyword>